<evidence type="ECO:0000259" key="3">
    <source>
        <dbReference type="PROSITE" id="PS51898"/>
    </source>
</evidence>
<organism evidence="4 5">
    <name type="scientific">Azonexus hydrophilus</name>
    <dbReference type="NCBI Taxonomy" id="418702"/>
    <lineage>
        <taxon>Bacteria</taxon>
        <taxon>Pseudomonadati</taxon>
        <taxon>Pseudomonadota</taxon>
        <taxon>Betaproteobacteria</taxon>
        <taxon>Rhodocyclales</taxon>
        <taxon>Azonexaceae</taxon>
        <taxon>Azonexus</taxon>
    </lineage>
</organism>
<dbReference type="RefSeq" id="WP_341744601.1">
    <property type="nucleotide sequence ID" value="NZ_CP151407.1"/>
</dbReference>
<dbReference type="CDD" id="cd00397">
    <property type="entry name" value="DNA_BRE_C"/>
    <property type="match status" value="1"/>
</dbReference>
<dbReference type="PANTHER" id="PTHR30349">
    <property type="entry name" value="PHAGE INTEGRASE-RELATED"/>
    <property type="match status" value="1"/>
</dbReference>
<keyword evidence="4" id="KW-0614">Plasmid</keyword>
<dbReference type="EMBL" id="CP151407">
    <property type="protein sequence ID" value="WZJ23262.1"/>
    <property type="molecule type" value="Genomic_DNA"/>
</dbReference>
<evidence type="ECO:0000313" key="5">
    <source>
        <dbReference type="Proteomes" id="UP001479520"/>
    </source>
</evidence>
<dbReference type="Proteomes" id="UP001479520">
    <property type="component" value="Plasmid unnamed1"/>
</dbReference>
<dbReference type="InterPro" id="IPR013762">
    <property type="entry name" value="Integrase-like_cat_sf"/>
</dbReference>
<keyword evidence="2" id="KW-0233">DNA recombination</keyword>
<protein>
    <submittedName>
        <fullName evidence="4">Site-specific integrase</fullName>
    </submittedName>
</protein>
<dbReference type="SUPFAM" id="SSF56349">
    <property type="entry name" value="DNA breaking-rejoining enzymes"/>
    <property type="match status" value="1"/>
</dbReference>
<proteinExistence type="predicted"/>
<dbReference type="Pfam" id="PF00589">
    <property type="entry name" value="Phage_integrase"/>
    <property type="match status" value="2"/>
</dbReference>
<keyword evidence="1" id="KW-0229">DNA integration</keyword>
<name>A0ABZ2XLK0_9RHOO</name>
<dbReference type="Gene3D" id="1.10.443.10">
    <property type="entry name" value="Intergrase catalytic core"/>
    <property type="match status" value="1"/>
</dbReference>
<keyword evidence="5" id="KW-1185">Reference proteome</keyword>
<evidence type="ECO:0000313" key="4">
    <source>
        <dbReference type="EMBL" id="WZJ23262.1"/>
    </source>
</evidence>
<dbReference type="PROSITE" id="PS51898">
    <property type="entry name" value="TYR_RECOMBINASE"/>
    <property type="match status" value="1"/>
</dbReference>
<evidence type="ECO:0000256" key="1">
    <source>
        <dbReference type="ARBA" id="ARBA00022908"/>
    </source>
</evidence>
<dbReference type="InterPro" id="IPR002104">
    <property type="entry name" value="Integrase_catalytic"/>
</dbReference>
<evidence type="ECO:0000256" key="2">
    <source>
        <dbReference type="ARBA" id="ARBA00023172"/>
    </source>
</evidence>
<geneLocation type="plasmid" evidence="4 5">
    <name>unnamed1</name>
</geneLocation>
<dbReference type="InterPro" id="IPR011010">
    <property type="entry name" value="DNA_brk_join_enz"/>
</dbReference>
<accession>A0ABZ2XLK0</accession>
<sequence length="224" mass="25304">MTKRAAALLPSQLRHLMRVTEATSRHPERDVLVLWLSFGCGMRVTEIARLTVADVLLPSGLLRTEISLRAEITKGCRQRLAYLTNPKLIAAMDRYIEWRLSKRFGCSLDGRQYRGLMPRARLILTWKGGPYELNRKRARNTAGEVVEYLAADSLQSYIKGLYRAAGLPLCSSHSGRRTFASRLLAAGQSLTDIQSLMGHSDLDHLEPYLPVFDDTLRKMFEAVL</sequence>
<dbReference type="InterPro" id="IPR050090">
    <property type="entry name" value="Tyrosine_recombinase_XerCD"/>
</dbReference>
<reference evidence="4 5" key="1">
    <citation type="submission" date="2024-04" db="EMBL/GenBank/DDBJ databases">
        <title>Dissimilatory iodate-reducing microorganisms contribute to the enrichment of iodine in groundwater.</title>
        <authorList>
            <person name="Jiang Z."/>
        </authorList>
    </citation>
    <scope>NUCLEOTIDE SEQUENCE [LARGE SCALE GENOMIC DNA]</scope>
    <source>
        <strain evidence="4 5">NCP973</strain>
        <plasmid evidence="4 5">unnamed1</plasmid>
    </source>
</reference>
<gene>
    <name evidence="4" type="ORF">AADV58_17795</name>
</gene>
<feature type="domain" description="Tyr recombinase" evidence="3">
    <location>
        <begin position="3"/>
        <end position="221"/>
    </location>
</feature>